<proteinExistence type="predicted"/>
<name>Q9AJ71_PSEFL</name>
<evidence type="ECO:0000313" key="2">
    <source>
        <dbReference type="EMBL" id="AAK16224.1"/>
    </source>
</evidence>
<evidence type="ECO:0000256" key="1">
    <source>
        <dbReference type="SAM" id="MobiDB-lite"/>
    </source>
</evidence>
<sequence>MRGAAKRIPAGLPPKSPVEFRPAWFNGAPKIKSQIKITSRSRSQADQDHKQIKITSRSRSRAGSLRIVVSVEPLPTYVGAGLNPPRKRIAMTARHLAAMHQRIANHEVHQGRRHPKLLGDVFLRHAMQAVHLERVAGALGQLRQGVGDVFQGVEIDVRGFR</sequence>
<reference evidence="2" key="1">
    <citation type="journal article" date="2000" name="Gastroenterology">
        <title>Identification of a novel bacterial sequence associated with Crohn's disease.</title>
        <authorList>
            <person name="Sutton C.L."/>
            <person name="Kim J."/>
            <person name="Yamane A."/>
            <person name="Dalwadi H."/>
            <person name="Wei B."/>
            <person name="Landers C."/>
            <person name="Targan S.R."/>
            <person name="Braun J."/>
        </authorList>
    </citation>
    <scope>NUCLEOTIDE SEQUENCE</scope>
</reference>
<reference evidence="2" key="2">
    <citation type="journal article" date="2002" name="Infect. Immun.">
        <title>Pseudomonas fluorescens encodes the Crohn's disease-associated I2 sequence and T-cell superantigen.</title>
        <authorList>
            <person name="Wei B."/>
            <person name="Huang T."/>
            <person name="Dalwadi H."/>
            <person name="Sutton C.L."/>
            <person name="Bruckner D."/>
            <person name="Braun J."/>
        </authorList>
    </citation>
    <scope>NUCLEOTIDE SEQUENCE</scope>
</reference>
<dbReference type="AlphaFoldDB" id="Q9AJ71"/>
<accession>Q9AJ71</accession>
<protein>
    <submittedName>
        <fullName evidence="2">Uncharacterized protein</fullName>
    </submittedName>
</protein>
<feature type="region of interest" description="Disordered" evidence="1">
    <location>
        <begin position="35"/>
        <end position="58"/>
    </location>
</feature>
<organism evidence="2">
    <name type="scientific">Pseudomonas fluorescens</name>
    <dbReference type="NCBI Taxonomy" id="294"/>
    <lineage>
        <taxon>Bacteria</taxon>
        <taxon>Pseudomonadati</taxon>
        <taxon>Pseudomonadota</taxon>
        <taxon>Gammaproteobacteria</taxon>
        <taxon>Pseudomonadales</taxon>
        <taxon>Pseudomonadaceae</taxon>
        <taxon>Pseudomonas</taxon>
    </lineage>
</organism>
<dbReference type="EMBL" id="AF173683">
    <property type="protein sequence ID" value="AAK16224.1"/>
    <property type="molecule type" value="Genomic_DNA"/>
</dbReference>